<keyword evidence="8" id="KW-0238">DNA-binding</keyword>
<comment type="catalytic activity">
    <reaction evidence="11">
        <text>ATP + H2O = ADP + phosphate + H(+)</text>
        <dbReference type="Rhea" id="RHEA:13065"/>
        <dbReference type="ChEBI" id="CHEBI:15377"/>
        <dbReference type="ChEBI" id="CHEBI:15378"/>
        <dbReference type="ChEBI" id="CHEBI:30616"/>
        <dbReference type="ChEBI" id="CHEBI:43474"/>
        <dbReference type="ChEBI" id="CHEBI:456216"/>
        <dbReference type="EC" id="5.6.2.3"/>
    </reaction>
</comment>
<organism evidence="13">
    <name type="scientific">viral metagenome</name>
    <dbReference type="NCBI Taxonomy" id="1070528"/>
    <lineage>
        <taxon>unclassified sequences</taxon>
        <taxon>metagenomes</taxon>
        <taxon>organismal metagenomes</taxon>
    </lineage>
</organism>
<dbReference type="GO" id="GO:0043139">
    <property type="term" value="F:5'-3' DNA helicase activity"/>
    <property type="evidence" value="ECO:0007669"/>
    <property type="project" value="UniProtKB-EC"/>
</dbReference>
<feature type="domain" description="SF4 helicase" evidence="12">
    <location>
        <begin position="160"/>
        <end position="421"/>
    </location>
</feature>
<dbReference type="Gene3D" id="3.40.50.300">
    <property type="entry name" value="P-loop containing nucleotide triphosphate hydrolases"/>
    <property type="match status" value="1"/>
</dbReference>
<dbReference type="SUPFAM" id="SSF48024">
    <property type="entry name" value="N-terminal domain of DnaB helicase"/>
    <property type="match status" value="1"/>
</dbReference>
<evidence type="ECO:0000256" key="4">
    <source>
        <dbReference type="ARBA" id="ARBA00022741"/>
    </source>
</evidence>
<dbReference type="PANTHER" id="PTHR30153">
    <property type="entry name" value="REPLICATIVE DNA HELICASE DNAB"/>
    <property type="match status" value="1"/>
</dbReference>
<gene>
    <name evidence="14" type="ORF">MM415B00358_0049</name>
    <name evidence="13" type="ORF">TM448A04268_0004</name>
</gene>
<dbReference type="InterPro" id="IPR027417">
    <property type="entry name" value="P-loop_NTPase"/>
</dbReference>
<dbReference type="InterPro" id="IPR007694">
    <property type="entry name" value="DNA_helicase_DnaB-like_C"/>
</dbReference>
<dbReference type="AlphaFoldDB" id="A0A6H2A1E2"/>
<dbReference type="EMBL" id="MT141552">
    <property type="protein sequence ID" value="QJA66287.1"/>
    <property type="molecule type" value="Genomic_DNA"/>
</dbReference>
<evidence type="ECO:0000256" key="6">
    <source>
        <dbReference type="ARBA" id="ARBA00022806"/>
    </source>
</evidence>
<accession>A0A6H2A1E2</accession>
<evidence type="ECO:0000256" key="8">
    <source>
        <dbReference type="ARBA" id="ARBA00023125"/>
    </source>
</evidence>
<proteinExistence type="inferred from homology"/>
<dbReference type="Gene3D" id="1.10.860.10">
    <property type="entry name" value="DNAb Helicase, Chain A"/>
    <property type="match status" value="1"/>
</dbReference>
<evidence type="ECO:0000256" key="11">
    <source>
        <dbReference type="ARBA" id="ARBA00048954"/>
    </source>
</evidence>
<dbReference type="GO" id="GO:0005829">
    <property type="term" value="C:cytosol"/>
    <property type="evidence" value="ECO:0007669"/>
    <property type="project" value="TreeGrafter"/>
</dbReference>
<dbReference type="InterPro" id="IPR036185">
    <property type="entry name" value="DNA_heli_DnaB-like_N_sf"/>
</dbReference>
<evidence type="ECO:0000256" key="5">
    <source>
        <dbReference type="ARBA" id="ARBA00022801"/>
    </source>
</evidence>
<comment type="similarity">
    <text evidence="1">Belongs to the helicase family. DnaB subfamily.</text>
</comment>
<dbReference type="SUPFAM" id="SSF52540">
    <property type="entry name" value="P-loop containing nucleoside triphosphate hydrolases"/>
    <property type="match status" value="1"/>
</dbReference>
<dbReference type="PROSITE" id="PS51199">
    <property type="entry name" value="SF4_HELICASE"/>
    <property type="match status" value="1"/>
</dbReference>
<dbReference type="GO" id="GO:0016787">
    <property type="term" value="F:hydrolase activity"/>
    <property type="evidence" value="ECO:0007669"/>
    <property type="project" value="UniProtKB-KW"/>
</dbReference>
<evidence type="ECO:0000256" key="3">
    <source>
        <dbReference type="ARBA" id="ARBA00022705"/>
    </source>
</evidence>
<keyword evidence="2" id="KW-0639">Primosome</keyword>
<evidence type="ECO:0000256" key="10">
    <source>
        <dbReference type="ARBA" id="ARBA00044969"/>
    </source>
</evidence>
<keyword evidence="4" id="KW-0547">Nucleotide-binding</keyword>
<keyword evidence="7" id="KW-0067">ATP-binding</keyword>
<dbReference type="EC" id="5.6.2.3" evidence="10"/>
<dbReference type="GO" id="GO:0006269">
    <property type="term" value="P:DNA replication, synthesis of primer"/>
    <property type="evidence" value="ECO:0007669"/>
    <property type="project" value="UniProtKB-KW"/>
</dbReference>
<evidence type="ECO:0000313" key="13">
    <source>
        <dbReference type="EMBL" id="QJA54003.1"/>
    </source>
</evidence>
<keyword evidence="9" id="KW-0413">Isomerase</keyword>
<name>A0A6H2A1E2_9ZZZZ</name>
<dbReference type="PANTHER" id="PTHR30153:SF2">
    <property type="entry name" value="REPLICATIVE DNA HELICASE"/>
    <property type="match status" value="1"/>
</dbReference>
<protein>
    <recommendedName>
        <fullName evidence="10">DNA 5'-3' helicase</fullName>
        <ecNumber evidence="10">5.6.2.3</ecNumber>
    </recommendedName>
</protein>
<dbReference type="InterPro" id="IPR016136">
    <property type="entry name" value="DNA_helicase_N/primase_C"/>
</dbReference>
<dbReference type="GO" id="GO:1990077">
    <property type="term" value="C:primosome complex"/>
    <property type="evidence" value="ECO:0007669"/>
    <property type="project" value="UniProtKB-KW"/>
</dbReference>
<dbReference type="InterPro" id="IPR003593">
    <property type="entry name" value="AAA+_ATPase"/>
</dbReference>
<keyword evidence="3" id="KW-0235">DNA replication</keyword>
<dbReference type="GO" id="GO:0003677">
    <property type="term" value="F:DNA binding"/>
    <property type="evidence" value="ECO:0007669"/>
    <property type="project" value="UniProtKB-KW"/>
</dbReference>
<dbReference type="Pfam" id="PF03796">
    <property type="entry name" value="DnaB_C"/>
    <property type="match status" value="1"/>
</dbReference>
<evidence type="ECO:0000259" key="12">
    <source>
        <dbReference type="PROSITE" id="PS51199"/>
    </source>
</evidence>
<keyword evidence="5" id="KW-0378">Hydrolase</keyword>
<dbReference type="GO" id="GO:0005524">
    <property type="term" value="F:ATP binding"/>
    <property type="evidence" value="ECO:0007669"/>
    <property type="project" value="UniProtKB-KW"/>
</dbReference>
<dbReference type="InterPro" id="IPR007693">
    <property type="entry name" value="DNA_helicase_DnaB-like_N"/>
</dbReference>
<evidence type="ECO:0000313" key="14">
    <source>
        <dbReference type="EMBL" id="QJA66287.1"/>
    </source>
</evidence>
<sequence>MNEVPKSIETEEATLGCILLGGVLPELEPSDFYTERGQLIYAACQSVNVINQITVAQELHRQKQLELAGGAAYLSHLISITPTPLDLPEYAAILRRYSQQRKLITVAEQISALGRKGGEDILSEADKLLLELRKESHVANIITPEDRAELLNTRYTELYTTAGGIALSTGLKDLDYSLGGGFFAGDLVVLGARPSVGKTTLLQNIANNLSYSHKILFMSAEMNVEGLTDRDVAGITQVRIDEIRRGGYKEETYLKILGEGLTEIQKRQIYYYDETPITTAKIDLAATQMKLRQGLDLVIVDYLGLLDDTKGENQNVRIGIITRNLKHIARKLDVPIVVACQLSRHLEMKENKIPNLQDLRDSGNIEQDADVVLFLYRDDYYNAGKSTTKIKIAKQRQGEVGTIEVMFDQKKQKYQDLARQNE</sequence>
<dbReference type="Pfam" id="PF00772">
    <property type="entry name" value="DnaB"/>
    <property type="match status" value="1"/>
</dbReference>
<evidence type="ECO:0000256" key="2">
    <source>
        <dbReference type="ARBA" id="ARBA00022515"/>
    </source>
</evidence>
<evidence type="ECO:0000256" key="7">
    <source>
        <dbReference type="ARBA" id="ARBA00022840"/>
    </source>
</evidence>
<dbReference type="SMART" id="SM00382">
    <property type="entry name" value="AAA"/>
    <property type="match status" value="1"/>
</dbReference>
<reference evidence="13" key="1">
    <citation type="submission" date="2020-03" db="EMBL/GenBank/DDBJ databases">
        <title>The deep terrestrial virosphere.</title>
        <authorList>
            <person name="Holmfeldt K."/>
            <person name="Nilsson E."/>
            <person name="Simone D."/>
            <person name="Lopez-Fernandez M."/>
            <person name="Wu X."/>
            <person name="de Brujin I."/>
            <person name="Lundin D."/>
            <person name="Andersson A."/>
            <person name="Bertilsson S."/>
            <person name="Dopson M."/>
        </authorList>
    </citation>
    <scope>NUCLEOTIDE SEQUENCE</scope>
    <source>
        <strain evidence="14">MM415B00358</strain>
        <strain evidence="13">TM448A04268</strain>
    </source>
</reference>
<evidence type="ECO:0000256" key="1">
    <source>
        <dbReference type="ARBA" id="ARBA00008428"/>
    </source>
</evidence>
<keyword evidence="6 13" id="KW-0347">Helicase</keyword>
<dbReference type="EMBL" id="MT144469">
    <property type="protein sequence ID" value="QJA54003.1"/>
    <property type="molecule type" value="Genomic_DNA"/>
</dbReference>
<evidence type="ECO:0000256" key="9">
    <source>
        <dbReference type="ARBA" id="ARBA00023235"/>
    </source>
</evidence>